<proteinExistence type="inferred from homology"/>
<evidence type="ECO:0000256" key="5">
    <source>
        <dbReference type="SAM" id="MobiDB-lite"/>
    </source>
</evidence>
<feature type="region of interest" description="Disordered" evidence="5">
    <location>
        <begin position="396"/>
        <end position="425"/>
    </location>
</feature>
<keyword evidence="3 4" id="KW-0418">Kinase</keyword>
<reference evidence="6 7" key="1">
    <citation type="submission" date="2018-07" db="EMBL/GenBank/DDBJ databases">
        <title>Genome sequence of Rhodococcus rhodnii ATCC 35071 from Rhodnius prolixus.</title>
        <authorList>
            <person name="Patel V."/>
            <person name="Vogel K.J."/>
        </authorList>
    </citation>
    <scope>NUCLEOTIDE SEQUENCE [LARGE SCALE GENOMIC DNA]</scope>
    <source>
        <strain evidence="6 7">ATCC 35071</strain>
    </source>
</reference>
<name>A0A6P2C9J7_9NOCA</name>
<dbReference type="Pfam" id="PF02595">
    <property type="entry name" value="Gly_kinase"/>
    <property type="match status" value="1"/>
</dbReference>
<dbReference type="PANTHER" id="PTHR21599">
    <property type="entry name" value="GLYCERATE KINASE"/>
    <property type="match status" value="1"/>
</dbReference>
<dbReference type="Gene3D" id="3.90.1510.10">
    <property type="entry name" value="Glycerate kinase, domain 2"/>
    <property type="match status" value="1"/>
</dbReference>
<dbReference type="AlphaFoldDB" id="A0A6P2C9J7"/>
<evidence type="ECO:0000256" key="2">
    <source>
        <dbReference type="ARBA" id="ARBA00022679"/>
    </source>
</evidence>
<dbReference type="PIRSF" id="PIRSF006078">
    <property type="entry name" value="GlxK"/>
    <property type="match status" value="1"/>
</dbReference>
<organism evidence="6 7">
    <name type="scientific">Rhodococcus rhodnii</name>
    <dbReference type="NCBI Taxonomy" id="38312"/>
    <lineage>
        <taxon>Bacteria</taxon>
        <taxon>Bacillati</taxon>
        <taxon>Actinomycetota</taxon>
        <taxon>Actinomycetes</taxon>
        <taxon>Mycobacteriales</taxon>
        <taxon>Nocardiaceae</taxon>
        <taxon>Rhodococcus</taxon>
    </lineage>
</organism>
<sequence length="425" mass="42734">MTIRVPRRVLIAPSGFKESLSAESVAAAIGAGVRRALPGVRVDLVPVPDGGEGTAATLVSATGGRLNPVTVTGPVGEPVTAHWGRLGGAVSSIAIVEMASAAGLSLVPRNRRDPGATTTHGVGQLVAAALDDGVDTIIVGCGDSGTCDGGAGALEALGARILDAAGEPLGGHGGSRLVRAARLDLSRLHPRARDTTVVVAGNPHNVLCGPAGVARVFGPQKGATPEQVSQLDAALDTWADVLMRARGPGPDLRTASVGGASGGLGAGLAGGLGARLSSRFDALLDSGLCGIDLDRRIGKADLAITAEGSIDFQTPRGKVPAEIARRCAERGVPVLAIAGSLGRGAPAVHDVGIAAIASIIPVPMPLEQAVAEAERLLTDAAERTMRMVLLGGAVSARAKRSRRTTHTNRPVVGRATPPLPVDTPH</sequence>
<dbReference type="GO" id="GO:0031388">
    <property type="term" value="P:organic acid phosphorylation"/>
    <property type="evidence" value="ECO:0007669"/>
    <property type="project" value="UniProtKB-UniRule"/>
</dbReference>
<gene>
    <name evidence="6" type="ORF">DW322_03275</name>
</gene>
<dbReference type="NCBIfam" id="TIGR00045">
    <property type="entry name" value="glycerate kinase"/>
    <property type="match status" value="1"/>
</dbReference>
<dbReference type="RefSeq" id="WP_010840082.1">
    <property type="nucleotide sequence ID" value="NZ_QRCM01000001.1"/>
</dbReference>
<keyword evidence="2 4" id="KW-0808">Transferase</keyword>
<dbReference type="InterPro" id="IPR018193">
    <property type="entry name" value="Glyc_kinase_flavodox-like_fold"/>
</dbReference>
<dbReference type="Gene3D" id="3.40.50.10350">
    <property type="entry name" value="Glycerate kinase, domain 1"/>
    <property type="match status" value="1"/>
</dbReference>
<dbReference type="EC" id="2.7.1.-" evidence="6"/>
<dbReference type="Proteomes" id="UP000471120">
    <property type="component" value="Unassembled WGS sequence"/>
</dbReference>
<feature type="compositionally biased region" description="Basic residues" evidence="5">
    <location>
        <begin position="397"/>
        <end position="406"/>
    </location>
</feature>
<dbReference type="GO" id="GO:0008887">
    <property type="term" value="F:glycerate kinase activity"/>
    <property type="evidence" value="ECO:0007669"/>
    <property type="project" value="UniProtKB-UniRule"/>
</dbReference>
<accession>A0A6P2C9J7</accession>
<dbReference type="SUPFAM" id="SSF110738">
    <property type="entry name" value="Glycerate kinase I"/>
    <property type="match status" value="1"/>
</dbReference>
<evidence type="ECO:0000313" key="6">
    <source>
        <dbReference type="EMBL" id="TXG89434.1"/>
    </source>
</evidence>
<dbReference type="InterPro" id="IPR004381">
    <property type="entry name" value="Glycerate_kinase"/>
</dbReference>
<comment type="similarity">
    <text evidence="1 4">Belongs to the glycerate kinase type-1 family.</text>
</comment>
<evidence type="ECO:0000313" key="7">
    <source>
        <dbReference type="Proteomes" id="UP000471120"/>
    </source>
</evidence>
<dbReference type="InterPro" id="IPR018197">
    <property type="entry name" value="Glycerate_kinase_RE-like"/>
</dbReference>
<comment type="caution">
    <text evidence="6">The sequence shown here is derived from an EMBL/GenBank/DDBJ whole genome shotgun (WGS) entry which is preliminary data.</text>
</comment>
<dbReference type="InterPro" id="IPR036129">
    <property type="entry name" value="Glycerate_kinase_sf"/>
</dbReference>
<evidence type="ECO:0000256" key="4">
    <source>
        <dbReference type="PIRNR" id="PIRNR006078"/>
    </source>
</evidence>
<evidence type="ECO:0000256" key="1">
    <source>
        <dbReference type="ARBA" id="ARBA00006284"/>
    </source>
</evidence>
<protein>
    <submittedName>
        <fullName evidence="6">Glycerate kinase</fullName>
        <ecNumber evidence="6">2.7.1.-</ecNumber>
    </submittedName>
</protein>
<evidence type="ECO:0000256" key="3">
    <source>
        <dbReference type="ARBA" id="ARBA00022777"/>
    </source>
</evidence>
<dbReference type="PANTHER" id="PTHR21599:SF0">
    <property type="entry name" value="GLYCERATE KINASE"/>
    <property type="match status" value="1"/>
</dbReference>
<dbReference type="EMBL" id="QRCM01000001">
    <property type="protein sequence ID" value="TXG89434.1"/>
    <property type="molecule type" value="Genomic_DNA"/>
</dbReference>